<gene>
    <name evidence="2" type="ORF">H5V45_00170</name>
</gene>
<feature type="signal peptide" evidence="1">
    <location>
        <begin position="1"/>
        <end position="25"/>
    </location>
</feature>
<keyword evidence="3" id="KW-1185">Reference proteome</keyword>
<reference evidence="2 3" key="1">
    <citation type="submission" date="2020-08" db="EMBL/GenBank/DDBJ databases">
        <authorList>
            <person name="Seo M.-J."/>
        </authorList>
    </citation>
    <scope>NUCLEOTIDE SEQUENCE [LARGE SCALE GENOMIC DNA]</scope>
    <source>
        <strain evidence="2 3">KIGAM211</strain>
    </source>
</reference>
<dbReference type="AlphaFoldDB" id="A0A7X0V8P0"/>
<evidence type="ECO:0000313" key="2">
    <source>
        <dbReference type="EMBL" id="MBB6625721.1"/>
    </source>
</evidence>
<proteinExistence type="predicted"/>
<comment type="caution">
    <text evidence="2">The sequence shown here is derived from an EMBL/GenBank/DDBJ whole genome shotgun (WGS) entry which is preliminary data.</text>
</comment>
<dbReference type="Proteomes" id="UP000523955">
    <property type="component" value="Unassembled WGS sequence"/>
</dbReference>
<protein>
    <submittedName>
        <fullName evidence="2">Uncharacterized protein</fullName>
    </submittedName>
</protein>
<organism evidence="2 3">
    <name type="scientific">Nocardioides luti</name>
    <dbReference type="NCBI Taxonomy" id="2761101"/>
    <lineage>
        <taxon>Bacteria</taxon>
        <taxon>Bacillati</taxon>
        <taxon>Actinomycetota</taxon>
        <taxon>Actinomycetes</taxon>
        <taxon>Propionibacteriales</taxon>
        <taxon>Nocardioidaceae</taxon>
        <taxon>Nocardioides</taxon>
    </lineage>
</organism>
<feature type="chain" id="PRO_5030685323" evidence="1">
    <location>
        <begin position="26"/>
        <end position="336"/>
    </location>
</feature>
<evidence type="ECO:0000256" key="1">
    <source>
        <dbReference type="SAM" id="SignalP"/>
    </source>
</evidence>
<evidence type="ECO:0000313" key="3">
    <source>
        <dbReference type="Proteomes" id="UP000523955"/>
    </source>
</evidence>
<keyword evidence="1" id="KW-0732">Signal</keyword>
<accession>A0A7X0V8P0</accession>
<name>A0A7X0V8P0_9ACTN</name>
<dbReference type="RefSeq" id="WP_185251068.1">
    <property type="nucleotide sequence ID" value="NZ_JACKXE010000001.1"/>
</dbReference>
<dbReference type="EMBL" id="JACKXE010000001">
    <property type="protein sequence ID" value="MBB6625721.1"/>
    <property type="molecule type" value="Genomic_DNA"/>
</dbReference>
<sequence length="336" mass="36713">MRRLVVPLVALLAPSLLGPVAPSGASEAREAGERPVAHTSCRVFPADNYWHADVSALPRHPRSRQWLRHMSPEVALHPDFGPSYGDGPGYGIPVTVVRPGHRRVRVRFDYADESDRVRYPLGRDTRIEGGRGSGGDRHAIVVDRGACRLYETYATRATASGWRAGSGAVWSLDSNDLRPDGWTSADAAGLPILPGLLRWNEVRARHVDHAIRFTTDVTSRHHLWPARHDAGSRDSLAYPPMGARFRLRAGFRPEGFSAGARAVVAAMKTYGLVLADNGSPWFFQGERNAHWPTRLVEDLKRIPASAFVAVDTSGLQVSADSAATQQPDSELGTGLR</sequence>